<keyword evidence="2" id="KW-1185">Reference proteome</keyword>
<dbReference type="EMBL" id="QJUP01000003">
    <property type="protein sequence ID" value="TBU98785.1"/>
    <property type="molecule type" value="Genomic_DNA"/>
</dbReference>
<comment type="caution">
    <text evidence="1">The sequence shown here is derived from an EMBL/GenBank/DDBJ whole genome shotgun (WGS) entry which is preliminary data.</text>
</comment>
<dbReference type="GO" id="GO:0016706">
    <property type="term" value="F:2-oxoglutarate-dependent dioxygenase activity"/>
    <property type="evidence" value="ECO:0007669"/>
    <property type="project" value="UniProtKB-ARBA"/>
</dbReference>
<name>A0A4V2KDD0_9GAMM</name>
<evidence type="ECO:0000313" key="1">
    <source>
        <dbReference type="EMBL" id="TBU98785.1"/>
    </source>
</evidence>
<reference evidence="1 2" key="1">
    <citation type="submission" date="2018-06" db="EMBL/GenBank/DDBJ databases">
        <title>Three novel Pseudomonas species isolated from symptomatic oak.</title>
        <authorList>
            <person name="Bueno-Gonzalez V."/>
            <person name="Brady C."/>
        </authorList>
    </citation>
    <scope>NUCLEOTIDE SEQUENCE [LARGE SCALE GENOMIC DNA]</scope>
    <source>
        <strain evidence="1 2">P17C</strain>
    </source>
</reference>
<dbReference type="Pfam" id="PF05721">
    <property type="entry name" value="PhyH"/>
    <property type="match status" value="1"/>
</dbReference>
<dbReference type="Proteomes" id="UP000292639">
    <property type="component" value="Unassembled WGS sequence"/>
</dbReference>
<proteinExistence type="predicted"/>
<dbReference type="Gene3D" id="2.60.120.620">
    <property type="entry name" value="q2cbj1_9rhob like domain"/>
    <property type="match status" value="1"/>
</dbReference>
<dbReference type="InterPro" id="IPR008775">
    <property type="entry name" value="Phytyl_CoA_dOase-like"/>
</dbReference>
<protein>
    <submittedName>
        <fullName evidence="1">Uncharacterized protein</fullName>
    </submittedName>
</protein>
<dbReference type="AlphaFoldDB" id="A0A4V2KDD0"/>
<dbReference type="SUPFAM" id="SSF51197">
    <property type="entry name" value="Clavaminate synthase-like"/>
    <property type="match status" value="1"/>
</dbReference>
<accession>A0A4V2KDD0</accession>
<evidence type="ECO:0000313" key="2">
    <source>
        <dbReference type="Proteomes" id="UP000292639"/>
    </source>
</evidence>
<organism evidence="1 2">
    <name type="scientific">Stutzerimonas kirkiae</name>
    <dbReference type="NCBI Taxonomy" id="2211392"/>
    <lineage>
        <taxon>Bacteria</taxon>
        <taxon>Pseudomonadati</taxon>
        <taxon>Pseudomonadota</taxon>
        <taxon>Gammaproteobacteria</taxon>
        <taxon>Pseudomonadales</taxon>
        <taxon>Pseudomonadaceae</taxon>
        <taxon>Stutzerimonas</taxon>
    </lineage>
</organism>
<gene>
    <name evidence="1" type="ORF">DNJ96_03470</name>
</gene>
<sequence>MNAHLASPLLDSFAFSRDGFLLLRGCLPTEVVDRHLATVAAQRLRSEYAAATPWPAHPAVRRLRHTHAFRASGGLDLALHERLLASLNILAGESCFLLDIGTPDDEQVLCACNASIGPSPHLGAWIALRDIPLEAGLRVWPGSHARTRECLRRLLASEPGLASRIQRMREDGVSLQQWFGLEAQLLQVLRERSAQGDTGMRVLALRKGDVLVQQQGLVVTAKRLDSHACLVARFGADQLHRNHYFADAAF</sequence>